<keyword evidence="1" id="KW-0479">Metal-binding</keyword>
<dbReference type="GO" id="GO:0005886">
    <property type="term" value="C:plasma membrane"/>
    <property type="evidence" value="ECO:0007669"/>
    <property type="project" value="UniProtKB-SubCell"/>
</dbReference>
<comment type="pathway">
    <text evidence="1">Phospholipid metabolism; phosphatidylglycerol biosynthesis; phosphatidylglycerol from CDP-diacylglycerol: step 2/2.</text>
</comment>
<dbReference type="PANTHER" id="PTHR36305:SF1">
    <property type="entry name" value="PHOSPHATIDYLGLYCEROPHOSPHATASE A"/>
    <property type="match status" value="1"/>
</dbReference>
<name>A0A4R2KIS0_9GAMM</name>
<feature type="transmembrane region" description="Helical" evidence="2">
    <location>
        <begin position="53"/>
        <end position="71"/>
    </location>
</feature>
<dbReference type="EC" id="3.1.3.27" evidence="1"/>
<dbReference type="EMBL" id="SLWX01000026">
    <property type="protein sequence ID" value="TCO70446.1"/>
    <property type="molecule type" value="Genomic_DNA"/>
</dbReference>
<evidence type="ECO:0000313" key="4">
    <source>
        <dbReference type="EMBL" id="TCO70446.1"/>
    </source>
</evidence>
<dbReference type="CDD" id="cd06971">
    <property type="entry name" value="PgpA"/>
    <property type="match status" value="1"/>
</dbReference>
<keyword evidence="1" id="KW-0378">Hydrolase</keyword>
<keyword evidence="5" id="KW-1185">Reference proteome</keyword>
<comment type="function">
    <text evidence="1">Lipid phosphatase which dephosphorylates phosphatidylglycerophosphate (PGP) to phosphatidylglycerol (PG).</text>
</comment>
<dbReference type="GO" id="GO:0046872">
    <property type="term" value="F:metal ion binding"/>
    <property type="evidence" value="ECO:0007669"/>
    <property type="project" value="UniProtKB-KW"/>
</dbReference>
<dbReference type="AlphaFoldDB" id="A0A4R2KIS0"/>
<protein>
    <recommendedName>
        <fullName evidence="1">Phosphatidylglycerophosphatase A</fullName>
        <ecNumber evidence="1">3.1.3.27</ecNumber>
    </recommendedName>
    <alternativeName>
        <fullName evidence="1">Phosphatidylglycerolphosphate phosphatase A</fullName>
    </alternativeName>
</protein>
<dbReference type="GO" id="GO:0006655">
    <property type="term" value="P:phosphatidylglycerol biosynthetic process"/>
    <property type="evidence" value="ECO:0007669"/>
    <property type="project" value="UniProtKB-UniPathway"/>
</dbReference>
<dbReference type="PIRSF" id="PIRSF006162">
    <property type="entry name" value="PgpA"/>
    <property type="match status" value="1"/>
</dbReference>
<keyword evidence="1" id="KW-0997">Cell inner membrane</keyword>
<reference evidence="4 5" key="1">
    <citation type="submission" date="2019-03" db="EMBL/GenBank/DDBJ databases">
        <title>Genomic Encyclopedia of Type Strains, Phase IV (KMG-IV): sequencing the most valuable type-strain genomes for metagenomic binning, comparative biology and taxonomic classification.</title>
        <authorList>
            <person name="Goeker M."/>
        </authorList>
    </citation>
    <scope>NUCLEOTIDE SEQUENCE [LARGE SCALE GENOMIC DNA]</scope>
    <source>
        <strain evidence="4 5">DSM 23344</strain>
    </source>
</reference>
<comment type="cofactor">
    <cofactor evidence="1">
        <name>Mg(2+)</name>
        <dbReference type="ChEBI" id="CHEBI:18420"/>
    </cofactor>
</comment>
<dbReference type="GO" id="GO:0009395">
    <property type="term" value="P:phospholipid catabolic process"/>
    <property type="evidence" value="ECO:0007669"/>
    <property type="project" value="UniProtKB-KW"/>
</dbReference>
<evidence type="ECO:0000313" key="5">
    <source>
        <dbReference type="Proteomes" id="UP000294980"/>
    </source>
</evidence>
<accession>A0A4R2KIS0</accession>
<dbReference type="RefSeq" id="WP_338065953.1">
    <property type="nucleotide sequence ID" value="NZ_QQSW01000015.1"/>
</dbReference>
<keyword evidence="1" id="KW-0460">Magnesium</keyword>
<keyword evidence="1" id="KW-0443">Lipid metabolism</keyword>
<dbReference type="InterPro" id="IPR007686">
    <property type="entry name" value="YutG/PgpA"/>
</dbReference>
<evidence type="ECO:0000256" key="1">
    <source>
        <dbReference type="PIRNR" id="PIRNR006162"/>
    </source>
</evidence>
<keyword evidence="1 2" id="KW-0472">Membrane</keyword>
<gene>
    <name evidence="4" type="ORF">EV688_12620</name>
</gene>
<dbReference type="GO" id="GO:0008962">
    <property type="term" value="F:phosphatidylglycerophosphatase activity"/>
    <property type="evidence" value="ECO:0007669"/>
    <property type="project" value="UniProtKB-EC"/>
</dbReference>
<dbReference type="PANTHER" id="PTHR36305">
    <property type="entry name" value="PHOSPHATIDYLGLYCEROPHOSPHATASE A"/>
    <property type="match status" value="1"/>
</dbReference>
<dbReference type="UniPathway" id="UPA00084">
    <property type="reaction ID" value="UER00504"/>
</dbReference>
<dbReference type="Proteomes" id="UP000294980">
    <property type="component" value="Unassembled WGS sequence"/>
</dbReference>
<feature type="domain" description="YutG/PgpA" evidence="3">
    <location>
        <begin position="20"/>
        <end position="157"/>
    </location>
</feature>
<organism evidence="4 5">
    <name type="scientific">Chromatocurvus halotolerans</name>
    <dbReference type="NCBI Taxonomy" id="1132028"/>
    <lineage>
        <taxon>Bacteria</taxon>
        <taxon>Pseudomonadati</taxon>
        <taxon>Pseudomonadota</taxon>
        <taxon>Gammaproteobacteria</taxon>
        <taxon>Cellvibrionales</taxon>
        <taxon>Halieaceae</taxon>
        <taxon>Chromatocurvus</taxon>
    </lineage>
</organism>
<dbReference type="InterPro" id="IPR036681">
    <property type="entry name" value="PgpA-like_sf"/>
</dbReference>
<comment type="caution">
    <text evidence="4">The sequence shown here is derived from an EMBL/GenBank/DDBJ whole genome shotgun (WGS) entry which is preliminary data.</text>
</comment>
<keyword evidence="1" id="KW-1003">Cell membrane</keyword>
<dbReference type="Pfam" id="PF04608">
    <property type="entry name" value="PgpA"/>
    <property type="match status" value="1"/>
</dbReference>
<keyword evidence="1" id="KW-1208">Phospholipid metabolism</keyword>
<keyword evidence="1 2" id="KW-0812">Transmembrane</keyword>
<sequence>MTTGNSSAMPRPFRSPVQFLAFGFGVGLSRWAPGTLGTLVGVPLYLCFAQSPLWLYTAIVLVAGIVGIWICGRASEELGVHDHSGIVWDEFVGLWIALWAVPAEPVWIVLGFVVFRIFDIAKPWPIGPLDRHVEGGFGIMIDDVVAGMFSCATLHLAVLLAQESGALA</sequence>
<feature type="transmembrane region" description="Helical" evidence="2">
    <location>
        <begin position="92"/>
        <end position="117"/>
    </location>
</feature>
<dbReference type="InterPro" id="IPR026037">
    <property type="entry name" value="PgpA"/>
</dbReference>
<keyword evidence="1" id="KW-0595">Phospholipid degradation</keyword>
<keyword evidence="2" id="KW-1133">Transmembrane helix</keyword>
<proteinExistence type="predicted"/>
<evidence type="ECO:0000259" key="3">
    <source>
        <dbReference type="Pfam" id="PF04608"/>
    </source>
</evidence>
<keyword evidence="1" id="KW-0442">Lipid degradation</keyword>
<comment type="catalytic activity">
    <reaction evidence="1">
        <text>a 1,2-diacyl-sn-glycero-3-phospho-(1'-sn-glycero-3'-phosphate) + H2O = a 1,2-diacyl-sn-glycero-3-phospho-(1'-sn-glycerol) + phosphate</text>
        <dbReference type="Rhea" id="RHEA:33751"/>
        <dbReference type="ChEBI" id="CHEBI:15377"/>
        <dbReference type="ChEBI" id="CHEBI:43474"/>
        <dbReference type="ChEBI" id="CHEBI:60110"/>
        <dbReference type="ChEBI" id="CHEBI:64716"/>
        <dbReference type="EC" id="3.1.3.27"/>
    </reaction>
</comment>
<comment type="subcellular location">
    <subcellularLocation>
        <location evidence="1">Cell inner membrane</location>
        <topology evidence="1">Multi-pass membrane protein</topology>
    </subcellularLocation>
</comment>
<dbReference type="SUPFAM" id="SSF101307">
    <property type="entry name" value="YutG-like"/>
    <property type="match status" value="1"/>
</dbReference>
<evidence type="ECO:0000256" key="2">
    <source>
        <dbReference type="SAM" id="Phobius"/>
    </source>
</evidence>